<dbReference type="GO" id="GO:0016020">
    <property type="term" value="C:membrane"/>
    <property type="evidence" value="ECO:0007669"/>
    <property type="project" value="UniProtKB-SubCell"/>
</dbReference>
<feature type="transmembrane region" description="Helical" evidence="5">
    <location>
        <begin position="158"/>
        <end position="180"/>
    </location>
</feature>
<dbReference type="GO" id="GO:0005506">
    <property type="term" value="F:iron ion binding"/>
    <property type="evidence" value="ECO:0007669"/>
    <property type="project" value="InterPro"/>
</dbReference>
<dbReference type="Proteomes" id="UP000719766">
    <property type="component" value="Unassembled WGS sequence"/>
</dbReference>
<evidence type="ECO:0000256" key="5">
    <source>
        <dbReference type="SAM" id="Phobius"/>
    </source>
</evidence>
<proteinExistence type="predicted"/>
<dbReference type="Pfam" id="PF04116">
    <property type="entry name" value="FA_hydroxylase"/>
    <property type="match status" value="1"/>
</dbReference>
<comment type="subcellular location">
    <subcellularLocation>
        <location evidence="1">Membrane</location>
    </subcellularLocation>
</comment>
<keyword evidence="4 5" id="KW-0472">Membrane</keyword>
<organism evidence="7 8">
    <name type="scientific">Suillus plorans</name>
    <dbReference type="NCBI Taxonomy" id="116603"/>
    <lineage>
        <taxon>Eukaryota</taxon>
        <taxon>Fungi</taxon>
        <taxon>Dikarya</taxon>
        <taxon>Basidiomycota</taxon>
        <taxon>Agaricomycotina</taxon>
        <taxon>Agaricomycetes</taxon>
        <taxon>Agaricomycetidae</taxon>
        <taxon>Boletales</taxon>
        <taxon>Suillineae</taxon>
        <taxon>Suillaceae</taxon>
        <taxon>Suillus</taxon>
    </lineage>
</organism>
<dbReference type="AlphaFoldDB" id="A0A9P7AMY4"/>
<keyword evidence="3 5" id="KW-1133">Transmembrane helix</keyword>
<dbReference type="OrthoDB" id="408954at2759"/>
<evidence type="ECO:0000256" key="2">
    <source>
        <dbReference type="ARBA" id="ARBA00022692"/>
    </source>
</evidence>
<dbReference type="RefSeq" id="XP_041159268.1">
    <property type="nucleotide sequence ID" value="XM_041310933.1"/>
</dbReference>
<evidence type="ECO:0000256" key="4">
    <source>
        <dbReference type="ARBA" id="ARBA00023136"/>
    </source>
</evidence>
<keyword evidence="8" id="KW-1185">Reference proteome</keyword>
<dbReference type="GO" id="GO:0016491">
    <property type="term" value="F:oxidoreductase activity"/>
    <property type="evidence" value="ECO:0007669"/>
    <property type="project" value="InterPro"/>
</dbReference>
<dbReference type="GO" id="GO:0008610">
    <property type="term" value="P:lipid biosynthetic process"/>
    <property type="evidence" value="ECO:0007669"/>
    <property type="project" value="InterPro"/>
</dbReference>
<reference evidence="7" key="1">
    <citation type="journal article" date="2020" name="New Phytol.">
        <title>Comparative genomics reveals dynamic genome evolution in host specialist ectomycorrhizal fungi.</title>
        <authorList>
            <person name="Lofgren L.A."/>
            <person name="Nguyen N.H."/>
            <person name="Vilgalys R."/>
            <person name="Ruytinx J."/>
            <person name="Liao H.L."/>
            <person name="Branco S."/>
            <person name="Kuo A."/>
            <person name="LaButti K."/>
            <person name="Lipzen A."/>
            <person name="Andreopoulos W."/>
            <person name="Pangilinan J."/>
            <person name="Riley R."/>
            <person name="Hundley H."/>
            <person name="Na H."/>
            <person name="Barry K."/>
            <person name="Grigoriev I.V."/>
            <person name="Stajich J.E."/>
            <person name="Kennedy P.G."/>
        </authorList>
    </citation>
    <scope>NUCLEOTIDE SEQUENCE</scope>
    <source>
        <strain evidence="7">S12</strain>
    </source>
</reference>
<dbReference type="InterPro" id="IPR050307">
    <property type="entry name" value="Sterol_Desaturase_Related"/>
</dbReference>
<keyword evidence="2 5" id="KW-0812">Transmembrane</keyword>
<dbReference type="PANTHER" id="PTHR11863">
    <property type="entry name" value="STEROL DESATURASE"/>
    <property type="match status" value="1"/>
</dbReference>
<evidence type="ECO:0000313" key="7">
    <source>
        <dbReference type="EMBL" id="KAG1792689.1"/>
    </source>
</evidence>
<evidence type="ECO:0000256" key="3">
    <source>
        <dbReference type="ARBA" id="ARBA00022989"/>
    </source>
</evidence>
<gene>
    <name evidence="7" type="ORF">HD556DRAFT_553055</name>
</gene>
<dbReference type="InterPro" id="IPR006694">
    <property type="entry name" value="Fatty_acid_hydroxylase"/>
</dbReference>
<feature type="transmembrane region" description="Helical" evidence="5">
    <location>
        <begin position="39"/>
        <end position="59"/>
    </location>
</feature>
<evidence type="ECO:0000256" key="1">
    <source>
        <dbReference type="ARBA" id="ARBA00004370"/>
    </source>
</evidence>
<protein>
    <submittedName>
        <fullName evidence="7">Fatty acid hydroxylase superfamily-domain-containing protein</fullName>
    </submittedName>
</protein>
<sequence>MNSTCPFFVIGKTVCLSPVRIPFYFSLHQNMFGDIPDTYVALGAPVLAFWLMSLMFYCLDISGWRWLDKYRIHESEEVKSKNLATLWEVARAVIFQNVMQALIGFAWLAEPPVISVARCQSEMEGLGRTLVLVVRGLFGEETGMKILEQWGPGMTHWLYWWVIPAAQIFFAMWVSFKIWLDLPLMSLPRFTVDTWQYFIHRLMHTNQYLYRKVHSVHHKLYVPYALGALYNHPFEALLMDTLGVIIAEQVTHLSVRQTIFFLVYGMCKGVDDHCGYNFPFDPFQLISRSNSDYHDIHHQVCPFTTTCPRKQYLGGVQAVGIKSNFSQPHFIHWDVLLGTRMTREDIQKRGQKVKTT</sequence>
<name>A0A9P7AMY4_9AGAM</name>
<dbReference type="GeneID" id="64604697"/>
<accession>A0A9P7AMY4</accession>
<evidence type="ECO:0000313" key="8">
    <source>
        <dbReference type="Proteomes" id="UP000719766"/>
    </source>
</evidence>
<evidence type="ECO:0000259" key="6">
    <source>
        <dbReference type="Pfam" id="PF04116"/>
    </source>
</evidence>
<comment type="caution">
    <text evidence="7">The sequence shown here is derived from an EMBL/GenBank/DDBJ whole genome shotgun (WGS) entry which is preliminary data.</text>
</comment>
<feature type="domain" description="Fatty acid hydroxylase" evidence="6">
    <location>
        <begin position="191"/>
        <end position="339"/>
    </location>
</feature>
<dbReference type="EMBL" id="JABBWE010000035">
    <property type="protein sequence ID" value="KAG1792689.1"/>
    <property type="molecule type" value="Genomic_DNA"/>
</dbReference>